<accession>A0A9X3YIU5</accession>
<dbReference type="AlphaFoldDB" id="A0A9X3YIU5"/>
<evidence type="ECO:0000313" key="2">
    <source>
        <dbReference type="EMBL" id="MDC8012407.1"/>
    </source>
</evidence>
<name>A0A9X3YIU5_9GAMM</name>
<organism evidence="2 3">
    <name type="scientific">Tahibacter soli</name>
    <dbReference type="NCBI Taxonomy" id="2983605"/>
    <lineage>
        <taxon>Bacteria</taxon>
        <taxon>Pseudomonadati</taxon>
        <taxon>Pseudomonadota</taxon>
        <taxon>Gammaproteobacteria</taxon>
        <taxon>Lysobacterales</taxon>
        <taxon>Rhodanobacteraceae</taxon>
        <taxon>Tahibacter</taxon>
    </lineage>
</organism>
<protein>
    <submittedName>
        <fullName evidence="2">Uncharacterized protein</fullName>
    </submittedName>
</protein>
<evidence type="ECO:0000256" key="1">
    <source>
        <dbReference type="SAM" id="SignalP"/>
    </source>
</evidence>
<feature type="signal peptide" evidence="1">
    <location>
        <begin position="1"/>
        <end position="20"/>
    </location>
</feature>
<sequence length="419" mass="43766">MKNLVLAASIAGVASGAAHAQLQVPAYDTFQLQARTNLLVNDNGWNLPPGSSFNSISAKIDDARRVAFPVQVVPNGASSSPGLWFGGDGVGGIVFTGPADALIGSSVAMSQDGRVAFTLIETGNGTDGIWRYEHAGGTAARVGTSPVFPSSYGTVMMNGAGDIGFQATMGGGGRAFASMPAAGGAATIHVTDKTLDPSSAYTYLYTPGMHGDRRIVAKVATSPDMTSATEIRGFLPDGSSIVYAQNVGADPGSMFKQFDNSIGVASNLHIAYVATRVSDNRRALYRPAGPWLLAEEDPNGLVRSIASFPPAINYAGLTVFRGRDANGEAIFIAHNLEGVRRLIGKGDRVQTDLGLAQIGQNNDVDSVFSGAPSINDNGDIAFVATLHPDGNNQVEWGTGVFVARATHDRIFRNGFQLPF</sequence>
<reference evidence="2" key="1">
    <citation type="submission" date="2023-02" db="EMBL/GenBank/DDBJ databases">
        <title>Tahibacter soli sp. nov. isolated from soil.</title>
        <authorList>
            <person name="Baek J.H."/>
            <person name="Lee J.K."/>
            <person name="Choi D.G."/>
            <person name="Jeon C.O."/>
        </authorList>
    </citation>
    <scope>NUCLEOTIDE SEQUENCE</scope>
    <source>
        <strain evidence="2">BL</strain>
    </source>
</reference>
<keyword evidence="3" id="KW-1185">Reference proteome</keyword>
<dbReference type="EMBL" id="JAOVZO020000008">
    <property type="protein sequence ID" value="MDC8012407.1"/>
    <property type="molecule type" value="Genomic_DNA"/>
</dbReference>
<dbReference type="RefSeq" id="WP_263543924.1">
    <property type="nucleotide sequence ID" value="NZ_JAOVZO020000008.1"/>
</dbReference>
<evidence type="ECO:0000313" key="3">
    <source>
        <dbReference type="Proteomes" id="UP001139971"/>
    </source>
</evidence>
<gene>
    <name evidence="2" type="ORF">OD750_007595</name>
</gene>
<comment type="caution">
    <text evidence="2">The sequence shown here is derived from an EMBL/GenBank/DDBJ whole genome shotgun (WGS) entry which is preliminary data.</text>
</comment>
<dbReference type="Proteomes" id="UP001139971">
    <property type="component" value="Unassembled WGS sequence"/>
</dbReference>
<feature type="chain" id="PRO_5040918225" evidence="1">
    <location>
        <begin position="21"/>
        <end position="419"/>
    </location>
</feature>
<keyword evidence="1" id="KW-0732">Signal</keyword>
<proteinExistence type="predicted"/>